<dbReference type="SUPFAM" id="SSF53098">
    <property type="entry name" value="Ribonuclease H-like"/>
    <property type="match status" value="1"/>
</dbReference>
<dbReference type="InterPro" id="IPR055247">
    <property type="entry name" value="InsJ-like_HTH"/>
</dbReference>
<proteinExistence type="predicted"/>
<dbReference type="InterPro" id="IPR036397">
    <property type="entry name" value="RNaseH_sf"/>
</dbReference>
<evidence type="ECO:0000313" key="3">
    <source>
        <dbReference type="Proteomes" id="UP000005532"/>
    </source>
</evidence>
<dbReference type="eggNOG" id="COG2801">
    <property type="taxonomic scope" value="Bacteria"/>
</dbReference>
<dbReference type="AlphaFoldDB" id="C5S2B7"/>
<dbReference type="InterPro" id="IPR009057">
    <property type="entry name" value="Homeodomain-like_sf"/>
</dbReference>
<reference evidence="2 3" key="1">
    <citation type="journal article" date="2010" name="Vet. Microbiol.">
        <title>Production of haemolysins by strains of the Actinobacillus minor/porcitonsillarum complex.</title>
        <authorList>
            <person name="Arya G."/>
            <person name="Niven D.F."/>
        </authorList>
    </citation>
    <scope>NUCLEOTIDE SEQUENCE [LARGE SCALE GENOMIC DNA]</scope>
    <source>
        <strain evidence="2 3">NM305</strain>
    </source>
</reference>
<dbReference type="GO" id="GO:0003676">
    <property type="term" value="F:nucleic acid binding"/>
    <property type="evidence" value="ECO:0007669"/>
    <property type="project" value="InterPro"/>
</dbReference>
<dbReference type="Proteomes" id="UP000005532">
    <property type="component" value="Unassembled WGS sequence"/>
</dbReference>
<dbReference type="Gene3D" id="3.30.420.10">
    <property type="entry name" value="Ribonuclease H-like superfamily/Ribonuclease H"/>
    <property type="match status" value="1"/>
</dbReference>
<feature type="domain" description="Integrase catalytic" evidence="1">
    <location>
        <begin position="139"/>
        <end position="231"/>
    </location>
</feature>
<dbReference type="InterPro" id="IPR001584">
    <property type="entry name" value="Integrase_cat-core"/>
</dbReference>
<dbReference type="Pfam" id="PF00665">
    <property type="entry name" value="rve"/>
    <property type="match status" value="1"/>
</dbReference>
<dbReference type="GO" id="GO:0015074">
    <property type="term" value="P:DNA integration"/>
    <property type="evidence" value="ECO:0007669"/>
    <property type="project" value="InterPro"/>
</dbReference>
<organism evidence="2 3">
    <name type="scientific">Actinobacillus minor NM305</name>
    <dbReference type="NCBI Taxonomy" id="637911"/>
    <lineage>
        <taxon>Bacteria</taxon>
        <taxon>Pseudomonadati</taxon>
        <taxon>Pseudomonadota</taxon>
        <taxon>Gammaproteobacteria</taxon>
        <taxon>Pasteurellales</taxon>
        <taxon>Pasteurellaceae</taxon>
        <taxon>Actinobacillus</taxon>
    </lineage>
</organism>
<sequence>MPWIETNAMQQRVLFIKAWLSRRYTKVELCKRFNISRPTADKWIERHEQVGFEGLSELSRKPHHSPNATPKWICEWLINEKIKRPHWGAKKLLDSFARHFPDVKKPADSTGDLILARAGLVQPRKLKRRISADTEPFSDCTAPNTVWSADFKGQFLLGNQKLCYPLTVTDNFSRFLFCCKGLANTRSAPVIAEFKRLFTVFGIPCAIRTDNGSPFASQALGGISKLSKAAK</sequence>
<dbReference type="InterPro" id="IPR012337">
    <property type="entry name" value="RNaseH-like_sf"/>
</dbReference>
<evidence type="ECO:0000259" key="1">
    <source>
        <dbReference type="PROSITE" id="PS50994"/>
    </source>
</evidence>
<evidence type="ECO:0000313" key="2">
    <source>
        <dbReference type="EMBL" id="EER47044.1"/>
    </source>
</evidence>
<comment type="caution">
    <text evidence="2">The sequence shown here is derived from an EMBL/GenBank/DDBJ whole genome shotgun (WGS) entry which is preliminary data.</text>
</comment>
<dbReference type="Pfam" id="PF13518">
    <property type="entry name" value="HTH_28"/>
    <property type="match status" value="1"/>
</dbReference>
<name>C5S2B7_9PAST</name>
<dbReference type="EMBL" id="ACQL01000097">
    <property type="protein sequence ID" value="EER47044.1"/>
    <property type="molecule type" value="Genomic_DNA"/>
</dbReference>
<gene>
    <name evidence="2" type="ORF">AM305_10081</name>
</gene>
<protein>
    <submittedName>
        <fullName evidence="2">Integrase catalytic region</fullName>
    </submittedName>
</protein>
<accession>C5S2B7</accession>
<dbReference type="PROSITE" id="PS50994">
    <property type="entry name" value="INTEGRASE"/>
    <property type="match status" value="1"/>
</dbReference>
<dbReference type="SUPFAM" id="SSF46689">
    <property type="entry name" value="Homeodomain-like"/>
    <property type="match status" value="1"/>
</dbReference>